<evidence type="ECO:0000259" key="2">
    <source>
        <dbReference type="Pfam" id="PF10073"/>
    </source>
</evidence>
<evidence type="ECO:0000256" key="1">
    <source>
        <dbReference type="SAM" id="MobiDB-lite"/>
    </source>
</evidence>
<accession>A0ABV6S5Z1</accession>
<dbReference type="GO" id="GO:0003677">
    <property type="term" value="F:DNA binding"/>
    <property type="evidence" value="ECO:0007669"/>
    <property type="project" value="UniProtKB-KW"/>
</dbReference>
<dbReference type="RefSeq" id="WP_267223097.1">
    <property type="nucleotide sequence ID" value="NZ_JAPCWC010000020.1"/>
</dbReference>
<dbReference type="InterPro" id="IPR046367">
    <property type="entry name" value="GapR-like_DNA-bd"/>
</dbReference>
<feature type="region of interest" description="Disordered" evidence="1">
    <location>
        <begin position="78"/>
        <end position="100"/>
    </location>
</feature>
<dbReference type="EMBL" id="JBHLTM010000028">
    <property type="protein sequence ID" value="MFC0684641.1"/>
    <property type="molecule type" value="Genomic_DNA"/>
</dbReference>
<protein>
    <submittedName>
        <fullName evidence="3">GapR family DNA-binding domain-containing protein</fullName>
    </submittedName>
</protein>
<name>A0ABV6S5Z1_9SPHN</name>
<sequence>MSDSRLRGLIDRIRRLYADRADINKDISEVFTEGKALGYDTKIMRQLLKRMGMKAEDRDAADEMLERYEADVGIAGSATPHVDMAPPPKREAFTAPPNASSEDRLRAIISQVLTMRAERVEMTQTIGLELKKARAAGFDPRKITEACMWLERCDKHGRDQMLASEELFQIYREIGDGPKPEVKVEGDSKLVAMFAGDQQQVEKKAPTLKQRQVSDAIAYAQISRKMRGLK</sequence>
<comment type="caution">
    <text evidence="3">The sequence shown here is derived from an EMBL/GenBank/DDBJ whole genome shotgun (WGS) entry which is preliminary data.</text>
</comment>
<dbReference type="Proteomes" id="UP001589858">
    <property type="component" value="Unassembled WGS sequence"/>
</dbReference>
<dbReference type="Pfam" id="PF10073">
    <property type="entry name" value="GapR_DNA-bd"/>
    <property type="match status" value="1"/>
</dbReference>
<keyword evidence="4" id="KW-1185">Reference proteome</keyword>
<organism evidence="3 4">
    <name type="scientific">Novosphingobium clariflavum</name>
    <dbReference type="NCBI Taxonomy" id="2029884"/>
    <lineage>
        <taxon>Bacteria</taxon>
        <taxon>Pseudomonadati</taxon>
        <taxon>Pseudomonadota</taxon>
        <taxon>Alphaproteobacteria</taxon>
        <taxon>Sphingomonadales</taxon>
        <taxon>Sphingomonadaceae</taxon>
        <taxon>Novosphingobium</taxon>
    </lineage>
</organism>
<keyword evidence="3" id="KW-0238">DNA-binding</keyword>
<proteinExistence type="predicted"/>
<reference evidence="3 4" key="1">
    <citation type="submission" date="2024-09" db="EMBL/GenBank/DDBJ databases">
        <authorList>
            <person name="Sun Q."/>
            <person name="Mori K."/>
        </authorList>
    </citation>
    <scope>NUCLEOTIDE SEQUENCE [LARGE SCALE GENOMIC DNA]</scope>
    <source>
        <strain evidence="3 4">CICC 11035S</strain>
    </source>
</reference>
<feature type="domain" description="GapR-like DNA-binding" evidence="2">
    <location>
        <begin position="4"/>
        <end position="72"/>
    </location>
</feature>
<evidence type="ECO:0000313" key="4">
    <source>
        <dbReference type="Proteomes" id="UP001589858"/>
    </source>
</evidence>
<gene>
    <name evidence="3" type="ORF">ACFFF8_08535</name>
</gene>
<evidence type="ECO:0000313" key="3">
    <source>
        <dbReference type="EMBL" id="MFC0684641.1"/>
    </source>
</evidence>